<dbReference type="EMBL" id="CP022278">
    <property type="protein sequence ID" value="ASK27944.1"/>
    <property type="molecule type" value="Genomic_DNA"/>
</dbReference>
<evidence type="ECO:0008006" key="3">
    <source>
        <dbReference type="Google" id="ProtNLM"/>
    </source>
</evidence>
<evidence type="ECO:0000313" key="1">
    <source>
        <dbReference type="EMBL" id="ASK27944.1"/>
    </source>
</evidence>
<dbReference type="GO" id="GO:0016788">
    <property type="term" value="F:hydrolase activity, acting on ester bonds"/>
    <property type="evidence" value="ECO:0007669"/>
    <property type="project" value="UniProtKB-ARBA"/>
</dbReference>
<keyword evidence="2" id="KW-1185">Reference proteome</keyword>
<accession>A0A220S397</accession>
<proteinExistence type="predicted"/>
<dbReference type="AlphaFoldDB" id="A0A220S397"/>
<sequence length="312" mass="34082">MYQNNRWLPWESASYRNINASTAVPRTMIVTTGSSTAVDLYQGNTLQSGLANAQGLNIYAPQNGYEAFTTGMSGQVAEYTLMINGGLTPEITFPGGEIPEHGGKVSVQVALAGATQVDVVNGKAYFLSNGRKGTIVGVPSNPIWTSTDNVRETTPVFTDQSYAGRVESWSGFENCIQIIAVGKNDINHGKTAAETIPIIEKITKCFKRGRFVICTLWSNYDYDDGKREEIRKLNEWIRKKYGRFVYDLERFVLSDEAFAETGISKTPDDTAAVAKGVMPKSVSKDGGKHMAPAVAWKAVRNIVDMIKSAGIV</sequence>
<gene>
    <name evidence="1" type="ORF">BG910_09570</name>
</gene>
<dbReference type="RefSeq" id="WP_089036637.1">
    <property type="nucleotide sequence ID" value="NZ_CP022278.1"/>
</dbReference>
<protein>
    <recommendedName>
        <fullName evidence="3">SGNH hydrolase-type esterase domain-containing protein</fullName>
    </recommendedName>
</protein>
<dbReference type="InterPro" id="IPR036514">
    <property type="entry name" value="SGNH_hydro_sf"/>
</dbReference>
<evidence type="ECO:0000313" key="2">
    <source>
        <dbReference type="Proteomes" id="UP000198238"/>
    </source>
</evidence>
<name>A0A220S397_9NEIS</name>
<dbReference type="Gene3D" id="3.40.50.1110">
    <property type="entry name" value="SGNH hydrolase"/>
    <property type="match status" value="1"/>
</dbReference>
<dbReference type="Proteomes" id="UP000198238">
    <property type="component" value="Chromosome"/>
</dbReference>
<organism evidence="1 2">
    <name type="scientific">Neisseria chenwenguii</name>
    <dbReference type="NCBI Taxonomy" id="1853278"/>
    <lineage>
        <taxon>Bacteria</taxon>
        <taxon>Pseudomonadati</taxon>
        <taxon>Pseudomonadota</taxon>
        <taxon>Betaproteobacteria</taxon>
        <taxon>Neisseriales</taxon>
        <taxon>Neisseriaceae</taxon>
        <taxon>Neisseria</taxon>
    </lineage>
</organism>
<reference evidence="1 2" key="1">
    <citation type="submission" date="2017-06" db="EMBL/GenBank/DDBJ databases">
        <title>Neisseria chenwenguii sp. nov., isolated from the intestinal contents of Tibetan Plateau Pika in Yushu, Qinghai Province, China.</title>
        <authorList>
            <person name="Zhang G."/>
        </authorList>
    </citation>
    <scope>NUCLEOTIDE SEQUENCE [LARGE SCALE GENOMIC DNA]</scope>
    <source>
        <strain evidence="1 2">10023</strain>
    </source>
</reference>
<dbReference type="KEGG" id="nei:BG910_09570"/>